<evidence type="ECO:0000313" key="1">
    <source>
        <dbReference type="EMBL" id="GBR74659.1"/>
    </source>
</evidence>
<dbReference type="SUPFAM" id="SSF88723">
    <property type="entry name" value="PIN domain-like"/>
    <property type="match status" value="1"/>
</dbReference>
<name>A0A388TCQ1_TERA1</name>
<dbReference type="AlphaFoldDB" id="A0A388TCQ1"/>
<protein>
    <submittedName>
        <fullName evidence="1">PIN domain protein</fullName>
    </submittedName>
</protein>
<accession>A0A388TCQ1</accession>
<reference evidence="1 2" key="1">
    <citation type="journal article" date="2019" name="ISME J.">
        <title>Genome analyses of uncultured TG2/ZB3 bacteria in 'Margulisbacteria' specifically attached to ectosymbiotic spirochetes of protists in the termite gut.</title>
        <authorList>
            <person name="Utami Y.D."/>
            <person name="Kuwahara H."/>
            <person name="Igai K."/>
            <person name="Murakami T."/>
            <person name="Sugaya K."/>
            <person name="Morikawa T."/>
            <person name="Nagura Y."/>
            <person name="Yuki M."/>
            <person name="Deevong P."/>
            <person name="Inoue T."/>
            <person name="Kihara K."/>
            <person name="Lo N."/>
            <person name="Yamada A."/>
            <person name="Ohkuma M."/>
            <person name="Hongoh Y."/>
        </authorList>
    </citation>
    <scope>NUCLEOTIDE SEQUENCE [LARGE SCALE GENOMIC DNA]</scope>
    <source>
        <strain evidence="1">NkOx7-01</strain>
    </source>
</reference>
<keyword evidence="2" id="KW-1185">Reference proteome</keyword>
<dbReference type="Gene3D" id="3.40.50.1010">
    <property type="entry name" value="5'-nuclease"/>
    <property type="match status" value="1"/>
</dbReference>
<dbReference type="Proteomes" id="UP000269352">
    <property type="component" value="Unassembled WGS sequence"/>
</dbReference>
<dbReference type="EMBL" id="BGZN01000065">
    <property type="protein sequence ID" value="GBR74659.1"/>
    <property type="molecule type" value="Genomic_DNA"/>
</dbReference>
<organism evidence="1 2">
    <name type="scientific">Termititenax aidoneus</name>
    <dbReference type="NCBI Taxonomy" id="2218524"/>
    <lineage>
        <taxon>Bacteria</taxon>
        <taxon>Bacillati</taxon>
        <taxon>Candidatus Margulisiibacteriota</taxon>
        <taxon>Candidatus Termititenacia</taxon>
        <taxon>Candidatus Termititenacales</taxon>
        <taxon>Candidatus Termititenacaceae</taxon>
        <taxon>Candidatus Termititenax</taxon>
    </lineage>
</organism>
<evidence type="ECO:0000313" key="2">
    <source>
        <dbReference type="Proteomes" id="UP000269352"/>
    </source>
</evidence>
<comment type="caution">
    <text evidence="1">The sequence shown here is derived from an EMBL/GenBank/DDBJ whole genome shotgun (WGS) entry which is preliminary data.</text>
</comment>
<proteinExistence type="predicted"/>
<sequence>MENKLKIYLDTSVISHLDAPDASEKMADTLQLWKILKTGKHKVFLSQTTLDELAACPEPKGSRLAGFLDEIPYTKLPSNDTVMAIAEKFIDFGVLKQKNYADCLHIAAAIVGECDIILSWNFKHIVNHKTIVGVKAVTLLEGRREILIYAPSMLTGGEND</sequence>
<gene>
    <name evidence="1" type="ORF">NO1_1797</name>
</gene>
<dbReference type="InterPro" id="IPR029060">
    <property type="entry name" value="PIN-like_dom_sf"/>
</dbReference>